<feature type="transmembrane region" description="Helical" evidence="2">
    <location>
        <begin position="273"/>
        <end position="292"/>
    </location>
</feature>
<dbReference type="EMBL" id="FLQU01002149">
    <property type="protein sequence ID" value="SBS95751.1"/>
    <property type="molecule type" value="Genomic_DNA"/>
</dbReference>
<feature type="compositionally biased region" description="Polar residues" evidence="1">
    <location>
        <begin position="251"/>
        <end position="263"/>
    </location>
</feature>
<keyword evidence="2" id="KW-1133">Transmembrane helix</keyword>
<sequence>MDGSDLHERFDSFDEYSSNNNLYHEIKSDILHLYDSFPNAIIPQDTTDRELIVKECLRLKKYLMKFGSKEECQRNNCCAYINYSLNYGIRNFYKSQKYIFEFYSTYMNHDINQDIKKLCGSEIIEMHDEKYNKTKKLYDVYYLYKIFNTNTRGTQSCYLAKSCASKYNNIIIDYPNVDDTEFCKALNDFKTVFEKNAIISSQCHALYPYELSLLDTCNHLQKQSRDTDLPPQQSDGQVKKEEVSGKHSFPEEQQTEWGTEKQFNSLSSSGSTLPIALFSSGIGILLILLSSYKFTPFGQLLRLKIQKFKGTSDHLDGEQYEMQQNYSEYDERNAEYNGYNISYNSL</sequence>
<dbReference type="Pfam" id="PF05795">
    <property type="entry name" value="Plasmodium_Vir"/>
    <property type="match status" value="1"/>
</dbReference>
<organism evidence="3 4">
    <name type="scientific">Plasmodium ovale curtisi</name>
    <dbReference type="NCBI Taxonomy" id="864141"/>
    <lineage>
        <taxon>Eukaryota</taxon>
        <taxon>Sar</taxon>
        <taxon>Alveolata</taxon>
        <taxon>Apicomplexa</taxon>
        <taxon>Aconoidasida</taxon>
        <taxon>Haemosporida</taxon>
        <taxon>Plasmodiidae</taxon>
        <taxon>Plasmodium</taxon>
        <taxon>Plasmodium (Plasmodium)</taxon>
    </lineage>
</organism>
<dbReference type="Proteomes" id="UP000078560">
    <property type="component" value="Unassembled WGS sequence"/>
</dbReference>
<dbReference type="InterPro" id="IPR008780">
    <property type="entry name" value="Plasmodium_Vir"/>
</dbReference>
<evidence type="ECO:0000256" key="1">
    <source>
        <dbReference type="SAM" id="MobiDB-lite"/>
    </source>
</evidence>
<keyword evidence="2" id="KW-0472">Membrane</keyword>
<name>A0A1A8WS41_PLAOA</name>
<evidence type="ECO:0000256" key="2">
    <source>
        <dbReference type="SAM" id="Phobius"/>
    </source>
</evidence>
<evidence type="ECO:0000313" key="3">
    <source>
        <dbReference type="EMBL" id="SBS95751.1"/>
    </source>
</evidence>
<evidence type="ECO:0000313" key="4">
    <source>
        <dbReference type="Proteomes" id="UP000078560"/>
    </source>
</evidence>
<feature type="region of interest" description="Disordered" evidence="1">
    <location>
        <begin position="223"/>
        <end position="263"/>
    </location>
</feature>
<accession>A0A1A8WS41</accession>
<protein>
    <submittedName>
        <fullName evidence="3">PIR Superfamily Protein</fullName>
    </submittedName>
</protein>
<keyword evidence="2" id="KW-0812">Transmembrane</keyword>
<feature type="compositionally biased region" description="Basic and acidic residues" evidence="1">
    <location>
        <begin position="237"/>
        <end position="250"/>
    </location>
</feature>
<dbReference type="AlphaFoldDB" id="A0A1A8WS41"/>
<proteinExistence type="predicted"/>
<reference evidence="4" key="1">
    <citation type="submission" date="2016-05" db="EMBL/GenBank/DDBJ databases">
        <authorList>
            <person name="Naeem Raeece"/>
        </authorList>
    </citation>
    <scope>NUCLEOTIDE SEQUENCE [LARGE SCALE GENOMIC DNA]</scope>
</reference>
<gene>
    <name evidence="3" type="ORF">POVCU2_0098260</name>
</gene>